<feature type="domain" description="NAD/GMP synthase" evidence="2">
    <location>
        <begin position="18"/>
        <end position="90"/>
    </location>
</feature>
<dbReference type="InterPro" id="IPR052188">
    <property type="entry name" value="Ni-pincer_cofactor_biosynth"/>
</dbReference>
<dbReference type="Proteomes" id="UP000298347">
    <property type="component" value="Unassembled WGS sequence"/>
</dbReference>
<evidence type="ECO:0000313" key="4">
    <source>
        <dbReference type="Proteomes" id="UP000298347"/>
    </source>
</evidence>
<dbReference type="CDD" id="cd01990">
    <property type="entry name" value="LarE-like"/>
    <property type="match status" value="1"/>
</dbReference>
<sequence length="286" mass="32425">MTDERIEKLDRLKKLLHGYQKIAIAFSGGVDSTFLLKVAQEELGDGALALTIQSPTLTEDDLKDVTSFYEESGVNYMLIPLNQLKTPSFSHNSPNRCYVCKTIEFTCMAEEAKKRGIKWVAAGINADDMRDYRPGLKALDEIGIVSPLKEAGMTKADIRFFSKRYHLKTWDKPASSCLASRVQYGELITEEKLNKISAAERVLKNLHFRKLRVRYHHGNIARIEVAPEERSIFFNSNIMDTVAEKFKEIGFSYTTLDLSGYRSGSLNEVLDEETKNKVKMSIHGSR</sequence>
<dbReference type="EMBL" id="SRJD01000020">
    <property type="protein sequence ID" value="TGA96746.1"/>
    <property type="molecule type" value="Genomic_DNA"/>
</dbReference>
<dbReference type="AlphaFoldDB" id="A0A4Z0GKA2"/>
<dbReference type="InterPro" id="IPR022310">
    <property type="entry name" value="NAD/GMP_synthase"/>
</dbReference>
<dbReference type="RefSeq" id="WP_135349514.1">
    <property type="nucleotide sequence ID" value="NZ_SRJD01000020.1"/>
</dbReference>
<gene>
    <name evidence="3" type="primary">larE</name>
    <name evidence="3" type="ORF">E4665_14530</name>
</gene>
<dbReference type="PANTHER" id="PTHR43169">
    <property type="entry name" value="EXSB FAMILY PROTEIN"/>
    <property type="match status" value="1"/>
</dbReference>
<dbReference type="OrthoDB" id="9776919at2"/>
<feature type="active site" description="Nucleophile and sulfur donor" evidence="1">
    <location>
        <position position="177"/>
    </location>
</feature>
<dbReference type="InterPro" id="IPR005232">
    <property type="entry name" value="LarE"/>
</dbReference>
<accession>A0A4Z0GKA2</accession>
<reference evidence="3 4" key="1">
    <citation type="journal article" date="2015" name="Int. J. Syst. Evol. Microbiol.">
        <title>Sporolactobacillus shoreae sp. nov. and Sporolactobacillus spathodeae sp. nov., two spore-forming lactic acid bacteria isolated from tree barks in Thailand.</title>
        <authorList>
            <person name="Thamacharoensuk T."/>
            <person name="Kitahara M."/>
            <person name="Ohkuma M."/>
            <person name="Thongchul N."/>
            <person name="Tanasupawat S."/>
        </authorList>
    </citation>
    <scope>NUCLEOTIDE SEQUENCE [LARGE SCALE GENOMIC DNA]</scope>
    <source>
        <strain evidence="3 4">BK92</strain>
    </source>
</reference>
<dbReference type="Gene3D" id="3.40.50.620">
    <property type="entry name" value="HUPs"/>
    <property type="match status" value="1"/>
</dbReference>
<comment type="caution">
    <text evidence="3">The sequence shown here is derived from an EMBL/GenBank/DDBJ whole genome shotgun (WGS) entry which is preliminary data.</text>
</comment>
<evidence type="ECO:0000256" key="1">
    <source>
        <dbReference type="PIRSR" id="PIRSR006661-1"/>
    </source>
</evidence>
<dbReference type="PANTHER" id="PTHR43169:SF2">
    <property type="entry name" value="NAD_GMP SYNTHASE DOMAIN-CONTAINING PROTEIN"/>
    <property type="match status" value="1"/>
</dbReference>
<organism evidence="3 4">
    <name type="scientific">Sporolactobacillus shoreae</name>
    <dbReference type="NCBI Taxonomy" id="1465501"/>
    <lineage>
        <taxon>Bacteria</taxon>
        <taxon>Bacillati</taxon>
        <taxon>Bacillota</taxon>
        <taxon>Bacilli</taxon>
        <taxon>Bacillales</taxon>
        <taxon>Sporolactobacillaceae</taxon>
        <taxon>Sporolactobacillus</taxon>
    </lineage>
</organism>
<dbReference type="InterPro" id="IPR014729">
    <property type="entry name" value="Rossmann-like_a/b/a_fold"/>
</dbReference>
<evidence type="ECO:0000259" key="2">
    <source>
        <dbReference type="Pfam" id="PF02540"/>
    </source>
</evidence>
<dbReference type="GO" id="GO:0006163">
    <property type="term" value="P:purine nucleotide metabolic process"/>
    <property type="evidence" value="ECO:0007669"/>
    <property type="project" value="UniProtKB-ARBA"/>
</dbReference>
<dbReference type="PIRSF" id="PIRSF006661">
    <property type="entry name" value="PP-lp_UCP006661"/>
    <property type="match status" value="1"/>
</dbReference>
<dbReference type="Pfam" id="PF02540">
    <property type="entry name" value="NAD_synthase"/>
    <property type="match status" value="1"/>
</dbReference>
<dbReference type="NCBIfam" id="TIGR00268">
    <property type="entry name" value="ATP-dependent sacrificial sulfur transferase LarE"/>
    <property type="match status" value="1"/>
</dbReference>
<dbReference type="GO" id="GO:0016783">
    <property type="term" value="F:sulfurtransferase activity"/>
    <property type="evidence" value="ECO:0007669"/>
    <property type="project" value="InterPro"/>
</dbReference>
<evidence type="ECO:0000313" key="3">
    <source>
        <dbReference type="EMBL" id="TGA96746.1"/>
    </source>
</evidence>
<proteinExistence type="predicted"/>
<keyword evidence="4" id="KW-1185">Reference proteome</keyword>
<protein>
    <submittedName>
        <fullName evidence="3">ATP-dependent sacrificial sulfur transferase LarE</fullName>
    </submittedName>
</protein>
<name>A0A4Z0GKA2_9BACL</name>
<keyword evidence="3" id="KW-0808">Transferase</keyword>
<dbReference type="SUPFAM" id="SSF52402">
    <property type="entry name" value="Adenine nucleotide alpha hydrolases-like"/>
    <property type="match status" value="1"/>
</dbReference>